<feature type="compositionally biased region" description="Low complexity" evidence="1">
    <location>
        <begin position="598"/>
        <end position="610"/>
    </location>
</feature>
<gene>
    <name evidence="3" type="ORF">AFUS01_LOCUS44128</name>
</gene>
<protein>
    <recommendedName>
        <fullName evidence="2">PID domain-containing protein</fullName>
    </recommendedName>
</protein>
<name>A0A8J2LEV6_9HEXA</name>
<dbReference type="AlphaFoldDB" id="A0A8J2LEV6"/>
<feature type="region of interest" description="Disordered" evidence="1">
    <location>
        <begin position="327"/>
        <end position="401"/>
    </location>
</feature>
<sequence>MPLVRKPRSSRGRGHHSDDEESTPICRCRVLYLGSAVPHITKDGLQGIQEPLKELYPDSGLSSLKGIDSWLSVWSNGLLLENVDEKNTKITRFFPIESLHYCAAVRNVLVPATSGGSSSSEKVQKFLPLDSPFARLPNLNHPPLFACILRRTTGIKVLECHAFICKREMAANALVRCCFHAYADSTYAKQLENGGTLPSTNGAGLTNGYTVGTNGAGTLFKDSDSRPVQRSVTPLDSIEKVAGWQAHSQNGDSDIIVVANSTDDDYTDGPMTSTPRDKFEFRAEFPDEDEIYEGDENHKVWGGNNSTLGQNGTSELVYLEPDGTLKSVKSHTSRLSRPRQFMSPPPPPPPPPPQHFSLLKSAEEDAMSTKKKTKKKLKKETKSQQQLQQLHHHHQQQQQQKYLIRPASMMNLSSPAGLQPGMSTARPGSVLNGPVSHRPSSAMSTLQRSRPMHPPQLIPVPQHANGFTVLQGIPPQPIYGPLPPHHFAMHPQLVKSSKSKKKQKQQMLTPVPIMAPTPIPLVPHPGRHSIPSPMNSTPSPMFHHHQKMTPEDLKMMKQQQPTPERMMVPSHYATIERGYHYHSRQMNGDSATLASNKSGPLLRPSGSPPSTAEGMKKEREIIQMVRDLDLSGDEIERSQVPPELYPPRKANGYRHQNGHGPRITHR</sequence>
<reference evidence="3" key="1">
    <citation type="submission" date="2021-06" db="EMBL/GenBank/DDBJ databases">
        <authorList>
            <person name="Hodson N. C."/>
            <person name="Mongue J. A."/>
            <person name="Jaron S. K."/>
        </authorList>
    </citation>
    <scope>NUCLEOTIDE SEQUENCE</scope>
</reference>
<dbReference type="InterPro" id="IPR006020">
    <property type="entry name" value="PTB/PI_dom"/>
</dbReference>
<dbReference type="SMART" id="SM00462">
    <property type="entry name" value="PTB"/>
    <property type="match status" value="1"/>
</dbReference>
<proteinExistence type="predicted"/>
<feature type="compositionally biased region" description="Basic residues" evidence="1">
    <location>
        <begin position="328"/>
        <end position="337"/>
    </location>
</feature>
<dbReference type="PANTHER" id="PTHR21219:SF3">
    <property type="entry name" value="FI19613P1"/>
    <property type="match status" value="1"/>
</dbReference>
<evidence type="ECO:0000313" key="4">
    <source>
        <dbReference type="Proteomes" id="UP000708208"/>
    </source>
</evidence>
<organism evidence="3 4">
    <name type="scientific">Allacma fusca</name>
    <dbReference type="NCBI Taxonomy" id="39272"/>
    <lineage>
        <taxon>Eukaryota</taxon>
        <taxon>Metazoa</taxon>
        <taxon>Ecdysozoa</taxon>
        <taxon>Arthropoda</taxon>
        <taxon>Hexapoda</taxon>
        <taxon>Collembola</taxon>
        <taxon>Symphypleona</taxon>
        <taxon>Sminthuridae</taxon>
        <taxon>Allacma</taxon>
    </lineage>
</organism>
<evidence type="ECO:0000313" key="3">
    <source>
        <dbReference type="EMBL" id="CAG7834647.1"/>
    </source>
</evidence>
<feature type="region of interest" description="Disordered" evidence="1">
    <location>
        <begin position="1"/>
        <end position="21"/>
    </location>
</feature>
<feature type="compositionally biased region" description="Basic and acidic residues" evidence="1">
    <location>
        <begin position="614"/>
        <end position="637"/>
    </location>
</feature>
<keyword evidence="4" id="KW-1185">Reference proteome</keyword>
<dbReference type="OrthoDB" id="10007483at2759"/>
<evidence type="ECO:0000256" key="1">
    <source>
        <dbReference type="SAM" id="MobiDB-lite"/>
    </source>
</evidence>
<accession>A0A8J2LEV6</accession>
<evidence type="ECO:0000259" key="2">
    <source>
        <dbReference type="SMART" id="SM00462"/>
    </source>
</evidence>
<feature type="compositionally biased region" description="Basic residues" evidence="1">
    <location>
        <begin position="1"/>
        <end position="14"/>
    </location>
</feature>
<feature type="domain" description="PID" evidence="2">
    <location>
        <begin position="23"/>
        <end position="191"/>
    </location>
</feature>
<dbReference type="CDD" id="cd01217">
    <property type="entry name" value="PTB_CG12581"/>
    <property type="match status" value="1"/>
</dbReference>
<dbReference type="EMBL" id="CAJVCH010570314">
    <property type="protein sequence ID" value="CAG7834647.1"/>
    <property type="molecule type" value="Genomic_DNA"/>
</dbReference>
<feature type="region of interest" description="Disordered" evidence="1">
    <location>
        <begin position="589"/>
        <end position="666"/>
    </location>
</feature>
<dbReference type="Proteomes" id="UP000708208">
    <property type="component" value="Unassembled WGS sequence"/>
</dbReference>
<feature type="compositionally biased region" description="Basic residues" evidence="1">
    <location>
        <begin position="369"/>
        <end position="379"/>
    </location>
</feature>
<feature type="compositionally biased region" description="Pro residues" evidence="1">
    <location>
        <begin position="343"/>
        <end position="354"/>
    </location>
</feature>
<comment type="caution">
    <text evidence="3">The sequence shown here is derived from an EMBL/GenBank/DDBJ whole genome shotgun (WGS) entry which is preliminary data.</text>
</comment>
<dbReference type="PANTHER" id="PTHR21219">
    <property type="entry name" value="FI19613P1"/>
    <property type="match status" value="1"/>
</dbReference>